<gene>
    <name evidence="11" type="ORF">BDFB_012999</name>
</gene>
<dbReference type="GO" id="GO:0005886">
    <property type="term" value="C:plasma membrane"/>
    <property type="evidence" value="ECO:0007669"/>
    <property type="project" value="UniProtKB-SubCell"/>
</dbReference>
<evidence type="ECO:0000313" key="11">
    <source>
        <dbReference type="EMBL" id="RZC32219.1"/>
    </source>
</evidence>
<evidence type="ECO:0000256" key="8">
    <source>
        <dbReference type="ARBA" id="ARBA00023170"/>
    </source>
</evidence>
<evidence type="ECO:0000256" key="7">
    <source>
        <dbReference type="ARBA" id="ARBA00023136"/>
    </source>
</evidence>
<comment type="caution">
    <text evidence="11">The sequence shown here is derived from an EMBL/GenBank/DDBJ whole genome shotgun (WGS) entry which is preliminary data.</text>
</comment>
<dbReference type="EMBL" id="QDEB01098842">
    <property type="protein sequence ID" value="RZC32219.1"/>
    <property type="molecule type" value="Genomic_DNA"/>
</dbReference>
<evidence type="ECO:0000256" key="9">
    <source>
        <dbReference type="ARBA" id="ARBA00023224"/>
    </source>
</evidence>
<dbReference type="InterPro" id="IPR004117">
    <property type="entry name" value="7tm6_olfct_rcpt"/>
</dbReference>
<dbReference type="OrthoDB" id="8196465at2759"/>
<keyword evidence="3" id="KW-0716">Sensory transduction</keyword>
<keyword evidence="6 10" id="KW-1133">Transmembrane helix</keyword>
<feature type="non-terminal residue" evidence="11">
    <location>
        <position position="194"/>
    </location>
</feature>
<keyword evidence="9" id="KW-0807">Transducer</keyword>
<evidence type="ECO:0000256" key="4">
    <source>
        <dbReference type="ARBA" id="ARBA00022692"/>
    </source>
</evidence>
<keyword evidence="5" id="KW-0552">Olfaction</keyword>
<organism evidence="11 12">
    <name type="scientific">Asbolus verrucosus</name>
    <name type="common">Desert ironclad beetle</name>
    <dbReference type="NCBI Taxonomy" id="1661398"/>
    <lineage>
        <taxon>Eukaryota</taxon>
        <taxon>Metazoa</taxon>
        <taxon>Ecdysozoa</taxon>
        <taxon>Arthropoda</taxon>
        <taxon>Hexapoda</taxon>
        <taxon>Insecta</taxon>
        <taxon>Pterygota</taxon>
        <taxon>Neoptera</taxon>
        <taxon>Endopterygota</taxon>
        <taxon>Coleoptera</taxon>
        <taxon>Polyphaga</taxon>
        <taxon>Cucujiformia</taxon>
        <taxon>Tenebrionidae</taxon>
        <taxon>Pimeliinae</taxon>
        <taxon>Asbolus</taxon>
    </lineage>
</organism>
<reference evidence="11 12" key="1">
    <citation type="submission" date="2017-03" db="EMBL/GenBank/DDBJ databases">
        <title>Genome of the blue death feigning beetle - Asbolus verrucosus.</title>
        <authorList>
            <person name="Rider S.D."/>
        </authorList>
    </citation>
    <scope>NUCLEOTIDE SEQUENCE [LARGE SCALE GENOMIC DNA]</scope>
    <source>
        <strain evidence="11">Butters</strain>
        <tissue evidence="11">Head and leg muscle</tissue>
    </source>
</reference>
<keyword evidence="12" id="KW-1185">Reference proteome</keyword>
<keyword evidence="2" id="KW-1003">Cell membrane</keyword>
<evidence type="ECO:0000256" key="10">
    <source>
        <dbReference type="SAM" id="Phobius"/>
    </source>
</evidence>
<evidence type="ECO:0000256" key="6">
    <source>
        <dbReference type="ARBA" id="ARBA00022989"/>
    </source>
</evidence>
<keyword evidence="7 10" id="KW-0472">Membrane</keyword>
<comment type="subcellular location">
    <subcellularLocation>
        <location evidence="1">Cell membrane</location>
        <topology evidence="1">Multi-pass membrane protein</topology>
    </subcellularLocation>
</comment>
<feature type="transmembrane region" description="Helical" evidence="10">
    <location>
        <begin position="67"/>
        <end position="85"/>
    </location>
</feature>
<keyword evidence="4 10" id="KW-0812">Transmembrane</keyword>
<evidence type="ECO:0000256" key="1">
    <source>
        <dbReference type="ARBA" id="ARBA00004651"/>
    </source>
</evidence>
<evidence type="ECO:0000256" key="3">
    <source>
        <dbReference type="ARBA" id="ARBA00022606"/>
    </source>
</evidence>
<feature type="transmembrane region" description="Helical" evidence="10">
    <location>
        <begin position="38"/>
        <end position="61"/>
    </location>
</feature>
<dbReference type="GO" id="GO:0007165">
    <property type="term" value="P:signal transduction"/>
    <property type="evidence" value="ECO:0007669"/>
    <property type="project" value="UniProtKB-KW"/>
</dbReference>
<evidence type="ECO:0000256" key="2">
    <source>
        <dbReference type="ARBA" id="ARBA00022475"/>
    </source>
</evidence>
<dbReference type="PANTHER" id="PTHR21137:SF35">
    <property type="entry name" value="ODORANT RECEPTOR 19A-RELATED"/>
    <property type="match status" value="1"/>
</dbReference>
<evidence type="ECO:0000256" key="5">
    <source>
        <dbReference type="ARBA" id="ARBA00022725"/>
    </source>
</evidence>
<accession>A0A482VI12</accession>
<dbReference type="Pfam" id="PF02949">
    <property type="entry name" value="7tm_6"/>
    <property type="match status" value="1"/>
</dbReference>
<dbReference type="Proteomes" id="UP000292052">
    <property type="component" value="Unassembled WGS sequence"/>
</dbReference>
<evidence type="ECO:0000313" key="12">
    <source>
        <dbReference type="Proteomes" id="UP000292052"/>
    </source>
</evidence>
<dbReference type="GO" id="GO:0005549">
    <property type="term" value="F:odorant binding"/>
    <property type="evidence" value="ECO:0007669"/>
    <property type="project" value="InterPro"/>
</dbReference>
<dbReference type="AlphaFoldDB" id="A0A482VI12"/>
<keyword evidence="8" id="KW-0675">Receptor</keyword>
<sequence length="194" mass="22500">MEGKKPFDWKWAVRSNFSVMTVAGLWPSGDETYKLDFYTIYASVLITLLLCHVFFQIVYFVSVLDDLQALTATGVVLLSEIMIVLKAHCLTKNMGMVKQLMITLNSDLFQPKTIQQIILVKPSLKFAGNSNEFVDWIYFLQFFSSKLIYAIFECDWIRMSQQTKRAMIFFTLKCQKPLKVSAFNLFYLSLETFV</sequence>
<protein>
    <submittedName>
        <fullName evidence="11">7tm 6 domain containing protein</fullName>
    </submittedName>
</protein>
<dbReference type="GO" id="GO:0004984">
    <property type="term" value="F:olfactory receptor activity"/>
    <property type="evidence" value="ECO:0007669"/>
    <property type="project" value="InterPro"/>
</dbReference>
<dbReference type="PANTHER" id="PTHR21137">
    <property type="entry name" value="ODORANT RECEPTOR"/>
    <property type="match status" value="1"/>
</dbReference>
<proteinExistence type="predicted"/>
<name>A0A482VI12_ASBVE</name>